<evidence type="ECO:0000256" key="4">
    <source>
        <dbReference type="ARBA" id="ARBA00023125"/>
    </source>
</evidence>
<dbReference type="InterPro" id="IPR001207">
    <property type="entry name" value="Transposase_mutator"/>
</dbReference>
<dbReference type="AlphaFoldDB" id="A0A1C7FE09"/>
<organism evidence="8 9">
    <name type="scientific">Vibrio scophthalmi</name>
    <dbReference type="NCBI Taxonomy" id="45658"/>
    <lineage>
        <taxon>Bacteria</taxon>
        <taxon>Pseudomonadati</taxon>
        <taxon>Pseudomonadota</taxon>
        <taxon>Gammaproteobacteria</taxon>
        <taxon>Vibrionales</taxon>
        <taxon>Vibrionaceae</taxon>
        <taxon>Vibrio</taxon>
    </lineage>
</organism>
<comment type="function">
    <text evidence="1 6">Required for the transposition of the insertion element.</text>
</comment>
<evidence type="ECO:0000313" key="8">
    <source>
        <dbReference type="EMBL" id="ANU38151.1"/>
    </source>
</evidence>
<dbReference type="Proteomes" id="UP000092528">
    <property type="component" value="Chromosome 2"/>
</dbReference>
<protein>
    <recommendedName>
        <fullName evidence="6">Mutator family transposase</fullName>
    </recommendedName>
</protein>
<evidence type="ECO:0000256" key="3">
    <source>
        <dbReference type="ARBA" id="ARBA00022578"/>
    </source>
</evidence>
<reference evidence="8 9" key="1">
    <citation type="submission" date="2016-07" db="EMBL/GenBank/DDBJ databases">
        <title>Genome sequencing of Vibrio scophthalmi strain VS-05, an isolated from Paralichthys olivaceus.</title>
        <authorList>
            <person name="Han H.-J."/>
        </authorList>
    </citation>
    <scope>NUCLEOTIDE SEQUENCE [LARGE SCALE GENOMIC DNA]</scope>
    <source>
        <strain evidence="8 9">VS-05</strain>
    </source>
</reference>
<keyword evidence="4 6" id="KW-0238">DNA-binding</keyword>
<keyword evidence="6" id="KW-0814">Transposable element</keyword>
<keyword evidence="5 6" id="KW-0233">DNA recombination</keyword>
<name>A0A1C7FE09_9VIBR</name>
<evidence type="ECO:0000313" key="9">
    <source>
        <dbReference type="Proteomes" id="UP000092528"/>
    </source>
</evidence>
<feature type="compositionally biased region" description="Basic and acidic residues" evidence="7">
    <location>
        <begin position="1"/>
        <end position="34"/>
    </location>
</feature>
<evidence type="ECO:0000256" key="2">
    <source>
        <dbReference type="ARBA" id="ARBA00010961"/>
    </source>
</evidence>
<dbReference type="Pfam" id="PF00872">
    <property type="entry name" value="Transposase_mut"/>
    <property type="match status" value="1"/>
</dbReference>
<dbReference type="PANTHER" id="PTHR33217:SF5">
    <property type="entry name" value="MUTATOR FAMILY TRANSPOSASE"/>
    <property type="match status" value="1"/>
</dbReference>
<keyword evidence="3 6" id="KW-0815">Transposition</keyword>
<dbReference type="GO" id="GO:0004803">
    <property type="term" value="F:transposase activity"/>
    <property type="evidence" value="ECO:0007669"/>
    <property type="project" value="UniProtKB-UniRule"/>
</dbReference>
<accession>A0A1C7FE09</accession>
<evidence type="ECO:0000256" key="5">
    <source>
        <dbReference type="ARBA" id="ARBA00023172"/>
    </source>
</evidence>
<comment type="similarity">
    <text evidence="2 6">Belongs to the transposase mutator family.</text>
</comment>
<dbReference type="PATRIC" id="fig|45658.7.peg.3049"/>
<evidence type="ECO:0000256" key="1">
    <source>
        <dbReference type="ARBA" id="ARBA00002190"/>
    </source>
</evidence>
<dbReference type="GO" id="GO:0006313">
    <property type="term" value="P:DNA transposition"/>
    <property type="evidence" value="ECO:0007669"/>
    <property type="project" value="UniProtKB-UniRule"/>
</dbReference>
<feature type="region of interest" description="Disordered" evidence="7">
    <location>
        <begin position="1"/>
        <end position="46"/>
    </location>
</feature>
<dbReference type="EMBL" id="CP016415">
    <property type="protein sequence ID" value="ANU38151.1"/>
    <property type="molecule type" value="Genomic_DNA"/>
</dbReference>
<sequence length="202" mass="22886">MDKIALEAFARETTKSIKTPSELDEHRGYEKHSPTNDSNSRDGYSSKRLITDDGEIQLEIPRDCDASFEPKLVRKHQTRFQSMDDKILSLYAKGMTTREIVATFKEMYDADISASLISKVTDAVLEQVVEWQSRPLDAVYPIVYLDCIVVKVHQNKQVINKAIYLALGVNMEGQKELLEMWMSETEGRSSGSVCSPNFKIDG</sequence>
<dbReference type="PANTHER" id="PTHR33217">
    <property type="entry name" value="TRANSPOSASE FOR INSERTION SEQUENCE ELEMENT IS1081"/>
    <property type="match status" value="1"/>
</dbReference>
<dbReference type="GO" id="GO:0003677">
    <property type="term" value="F:DNA binding"/>
    <property type="evidence" value="ECO:0007669"/>
    <property type="project" value="UniProtKB-UniRule"/>
</dbReference>
<evidence type="ECO:0000256" key="7">
    <source>
        <dbReference type="SAM" id="MobiDB-lite"/>
    </source>
</evidence>
<gene>
    <name evidence="8" type="ORF">VSVS05_03113</name>
</gene>
<proteinExistence type="inferred from homology"/>
<keyword evidence="9" id="KW-1185">Reference proteome</keyword>
<evidence type="ECO:0000256" key="6">
    <source>
        <dbReference type="RuleBase" id="RU365089"/>
    </source>
</evidence>